<protein>
    <submittedName>
        <fullName evidence="4">Aminopeptidase YpdF (MP-, MA-, MS-, AP-, NP-specific)</fullName>
    </submittedName>
</protein>
<sequence>MTPPRHHHPHSASLTAGIPATNAILYHAIRFLVGDPAALIEIPGAHPSRLLILREIEMARARQHARADAVFGYSDFAPEGGLSGDRATASAQAVVECLRRHGITRVITDRSLPFIYAYHLQAADIAIDYDPDKGVLDRRTKDEQEIAHLAEAQRITEQVMERTCQLIACAPADAAGLLQHEGETLTAERVQRLLDIWLLELGYANPGSIVACGREGGDCHNHGHGPLRTGQPVIVDIFPQNKTTLYNGDCTRVVVHGDIPDEIARYHAAVLDAKAAAIAATKAGTTGEAVHNETIRVITAHGYHMGLPADDAPDDFASMPHGTGHGIGIEVHEPPLLDVGGPELLVGDVLTIEPGLYAKALGGVRIEDMVVVTETGCTNLNTLHEGLDWR</sequence>
<evidence type="ECO:0000313" key="4">
    <source>
        <dbReference type="EMBL" id="VAX40466.1"/>
    </source>
</evidence>
<reference evidence="4" key="1">
    <citation type="submission" date="2018-06" db="EMBL/GenBank/DDBJ databases">
        <authorList>
            <person name="Zhirakovskaya E."/>
        </authorList>
    </citation>
    <scope>NUCLEOTIDE SEQUENCE</scope>
</reference>
<dbReference type="AlphaFoldDB" id="A0A3B1DC88"/>
<name>A0A3B1DC88_9ZZZZ</name>
<keyword evidence="1" id="KW-0479">Metal-binding</keyword>
<dbReference type="InterPro" id="IPR001131">
    <property type="entry name" value="Peptidase_M24B_aminopep-P_CS"/>
</dbReference>
<dbReference type="PROSITE" id="PS00491">
    <property type="entry name" value="PROLINE_PEPTIDASE"/>
    <property type="match status" value="1"/>
</dbReference>
<dbReference type="SUPFAM" id="SSF55920">
    <property type="entry name" value="Creatinase/aminopeptidase"/>
    <property type="match status" value="1"/>
</dbReference>
<keyword evidence="4" id="KW-0645">Protease</keyword>
<feature type="domain" description="Peptidase M24" evidence="3">
    <location>
        <begin position="148"/>
        <end position="374"/>
    </location>
</feature>
<dbReference type="InterPro" id="IPR050659">
    <property type="entry name" value="Peptidase_M24B"/>
</dbReference>
<accession>A0A3B1DC88</accession>
<dbReference type="InterPro" id="IPR036005">
    <property type="entry name" value="Creatinase/aminopeptidase-like"/>
</dbReference>
<keyword evidence="2" id="KW-0378">Hydrolase</keyword>
<proteinExistence type="predicted"/>
<dbReference type="Gene3D" id="3.90.230.10">
    <property type="entry name" value="Creatinase/methionine aminopeptidase superfamily"/>
    <property type="match status" value="1"/>
</dbReference>
<keyword evidence="4" id="KW-0031">Aminopeptidase</keyword>
<evidence type="ECO:0000256" key="2">
    <source>
        <dbReference type="ARBA" id="ARBA00022801"/>
    </source>
</evidence>
<evidence type="ECO:0000256" key="1">
    <source>
        <dbReference type="ARBA" id="ARBA00022723"/>
    </source>
</evidence>
<gene>
    <name evidence="4" type="ORF">MNBD_PLANCTO03-795</name>
</gene>
<evidence type="ECO:0000259" key="3">
    <source>
        <dbReference type="Pfam" id="PF00557"/>
    </source>
</evidence>
<dbReference type="PANTHER" id="PTHR46112">
    <property type="entry name" value="AMINOPEPTIDASE"/>
    <property type="match status" value="1"/>
</dbReference>
<dbReference type="Pfam" id="PF00557">
    <property type="entry name" value="Peptidase_M24"/>
    <property type="match status" value="1"/>
</dbReference>
<dbReference type="GO" id="GO:0046872">
    <property type="term" value="F:metal ion binding"/>
    <property type="evidence" value="ECO:0007669"/>
    <property type="project" value="UniProtKB-KW"/>
</dbReference>
<dbReference type="InterPro" id="IPR000994">
    <property type="entry name" value="Pept_M24"/>
</dbReference>
<dbReference type="GO" id="GO:0004177">
    <property type="term" value="F:aminopeptidase activity"/>
    <property type="evidence" value="ECO:0007669"/>
    <property type="project" value="UniProtKB-KW"/>
</dbReference>
<organism evidence="4">
    <name type="scientific">hydrothermal vent metagenome</name>
    <dbReference type="NCBI Taxonomy" id="652676"/>
    <lineage>
        <taxon>unclassified sequences</taxon>
        <taxon>metagenomes</taxon>
        <taxon>ecological metagenomes</taxon>
    </lineage>
</organism>
<dbReference type="PANTHER" id="PTHR46112:SF3">
    <property type="entry name" value="AMINOPEPTIDASE YPDF"/>
    <property type="match status" value="1"/>
</dbReference>
<dbReference type="EMBL" id="UOGK01000396">
    <property type="protein sequence ID" value="VAX40466.1"/>
    <property type="molecule type" value="Genomic_DNA"/>
</dbReference>